<protein>
    <submittedName>
        <fullName evidence="1">Uncharacterized protein</fullName>
    </submittedName>
</protein>
<dbReference type="Proteomes" id="UP000250078">
    <property type="component" value="Unassembled WGS sequence"/>
</dbReference>
<evidence type="ECO:0000313" key="2">
    <source>
        <dbReference type="Proteomes" id="UP000250078"/>
    </source>
</evidence>
<keyword evidence="2" id="KW-1185">Reference proteome</keyword>
<evidence type="ECO:0000313" key="1">
    <source>
        <dbReference type="EMBL" id="OCK88114.1"/>
    </source>
</evidence>
<accession>A0ACC8ENY4</accession>
<reference evidence="1 2" key="1">
    <citation type="journal article" date="2016" name="Nat. Commun.">
        <title>Ectomycorrhizal ecology is imprinted in the genome of the dominant symbiotic fungus Cenococcum geophilum.</title>
        <authorList>
            <consortium name="DOE Joint Genome Institute"/>
            <person name="Peter M."/>
            <person name="Kohler A."/>
            <person name="Ohm R.A."/>
            <person name="Kuo A."/>
            <person name="Krutzmann J."/>
            <person name="Morin E."/>
            <person name="Arend M."/>
            <person name="Barry K.W."/>
            <person name="Binder M."/>
            <person name="Choi C."/>
            <person name="Clum A."/>
            <person name="Copeland A."/>
            <person name="Grisel N."/>
            <person name="Haridas S."/>
            <person name="Kipfer T."/>
            <person name="LaButti K."/>
            <person name="Lindquist E."/>
            <person name="Lipzen A."/>
            <person name="Maire R."/>
            <person name="Meier B."/>
            <person name="Mihaltcheva S."/>
            <person name="Molinier V."/>
            <person name="Murat C."/>
            <person name="Poggeler S."/>
            <person name="Quandt C.A."/>
            <person name="Sperisen C."/>
            <person name="Tritt A."/>
            <person name="Tisserant E."/>
            <person name="Crous P.W."/>
            <person name="Henrissat B."/>
            <person name="Nehls U."/>
            <person name="Egli S."/>
            <person name="Spatafora J.W."/>
            <person name="Grigoriev I.V."/>
            <person name="Martin F.M."/>
        </authorList>
    </citation>
    <scope>NUCLEOTIDE SEQUENCE [LARGE SCALE GENOMIC DNA]</scope>
    <source>
        <strain evidence="1 2">1.58</strain>
    </source>
</reference>
<name>A0ACC8ENY4_9PEZI</name>
<gene>
    <name evidence="1" type="ORF">K441DRAFT_590907</name>
</gene>
<organism evidence="1 2">
    <name type="scientific">Cenococcum geophilum 1.58</name>
    <dbReference type="NCBI Taxonomy" id="794803"/>
    <lineage>
        <taxon>Eukaryota</taxon>
        <taxon>Fungi</taxon>
        <taxon>Dikarya</taxon>
        <taxon>Ascomycota</taxon>
        <taxon>Pezizomycotina</taxon>
        <taxon>Dothideomycetes</taxon>
        <taxon>Pleosporomycetidae</taxon>
        <taxon>Gloniales</taxon>
        <taxon>Gloniaceae</taxon>
        <taxon>Cenococcum</taxon>
    </lineage>
</organism>
<proteinExistence type="predicted"/>
<sequence length="1170" mass="127094">MDFAYSPHRETGGTLHLLSPTHPHSYRVDGFPSIKQIRRSLSRSPSKPSRFQLHTSKSNSASPGSPISPLALSRAFSTRATKDGSPNHSYPPSPLGAQPPATAKKKFTLRRTAPFRSSPRNRPASKSPRRVLSDSTNQGNAMPFSAGRISGEESTNMPVPALPEKHETEPKPPMMRFEINDGPIKFEFARSREINAPGANCLVPAKSSPLKRSDGIMNLDQASLGSPVAKRRSLHGASFGPDFDIFDHAPTPSATEQNQRGQDNEMSNYSFSSPISKTSSPLRKSLSLRKSTLSQRHGSNTPRSKPVQDQPHEFALPGPAASRTRDRMSLDSSLSFAPHMPSPFRRSTQLESMRLISQQPQASLHSGSISHQPHPLSNALTPSSSNSSIAGDSPTHAPAPAASTGAPRNPGFSRSLPIGATRPHAPHVPSENGSFETPVAYKMAKPLPAAFMSTGLISKRNRNADLPQASSFASYAMPDTPSKRVSFPPMTSTPFHRSVFGKSTQPRHEFGTPTTPFSFHPTNPSPESFGKGVNIFGTQIRNGGSSRRGSFVSIDGDENSQSPSAQIDSQSSNDELPPTPTKQGVGGGRASHSKGNSLRSSLFGRRTSLGADTFTPPTAADSPSPTQNRHGKSSPSEGIERIVEDSGDLSPRGLPMSSPRNISPSSIALLSARSRIPRQSRRKASPMPLLRRPLRVSLSPFDVLSITKKSLSTARPMTASDSSDHVSPHTPQDSFAPPDPSNLSISAHGSRRGSLPFNNSTNSNVSFPPATPTAPRDHTLYFGNGQPGIAPITGLTQNDVDTALNSRFNMVTQYGNGEFSQVYRVENPISNDSSLSSHSTASVWAVKKTKRPYAGVRDRERKLREVHILQALRGHEHIVALADSWEAKNYLYIQTEFCENGNLKDFLTQTGYKGRLDDFRIWKILLEMSLGVKYIHDSGFIHLDLKPANVFIDWEGVLKIGDFGLASTWPAPADIDGEGDREYIGPEVLSGRFDKPADIFALGMIMLEIAGNIILPDNGTSWQRLRAGDLSDLPSLTWSSESSLARDQSGDPVNDLSTNGSNETLCVSDGEDDTFKFLRDLAPGSHRPEELVKPPNFMVDPDDNEALDKIVQWMISPQPDERPAIDQVYHCGGVQWVEKRRRAGGTIYEGNWGPADDVLDDGHDIDMTDA</sequence>
<dbReference type="EMBL" id="KV748249">
    <property type="protein sequence ID" value="OCK88114.1"/>
    <property type="molecule type" value="Genomic_DNA"/>
</dbReference>